<proteinExistence type="predicted"/>
<gene>
    <name evidence="2" type="ORF">BEP19_00980</name>
</gene>
<reference evidence="2 3" key="1">
    <citation type="submission" date="2016-08" db="EMBL/GenBank/DDBJ databases">
        <title>Novel Firmicute Genomes.</title>
        <authorList>
            <person name="Poppleton D.I."/>
            <person name="Gribaldo S."/>
        </authorList>
    </citation>
    <scope>NUCLEOTIDE SEQUENCE [LARGE SCALE GENOMIC DNA]</scope>
    <source>
        <strain evidence="2 3">RAOx-1</strain>
    </source>
</reference>
<feature type="domain" description="DUF218" evidence="1">
    <location>
        <begin position="24"/>
        <end position="143"/>
    </location>
</feature>
<dbReference type="AlphaFoldDB" id="A0A419SP04"/>
<protein>
    <recommendedName>
        <fullName evidence="1">DUF218 domain-containing protein</fullName>
    </recommendedName>
</protein>
<dbReference type="GO" id="GO:0000270">
    <property type="term" value="P:peptidoglycan metabolic process"/>
    <property type="evidence" value="ECO:0007669"/>
    <property type="project" value="TreeGrafter"/>
</dbReference>
<dbReference type="EMBL" id="MCHY01000006">
    <property type="protein sequence ID" value="RKD26026.1"/>
    <property type="molecule type" value="Genomic_DNA"/>
</dbReference>
<dbReference type="Pfam" id="PF02698">
    <property type="entry name" value="DUF218"/>
    <property type="match status" value="1"/>
</dbReference>
<evidence type="ECO:0000313" key="3">
    <source>
        <dbReference type="Proteomes" id="UP000284219"/>
    </source>
</evidence>
<dbReference type="PANTHER" id="PTHR30336:SF4">
    <property type="entry name" value="ENVELOPE BIOGENESIS FACTOR ELYC"/>
    <property type="match status" value="1"/>
</dbReference>
<accession>A0A419SP04</accession>
<dbReference type="PANTHER" id="PTHR30336">
    <property type="entry name" value="INNER MEMBRANE PROTEIN, PROBABLE PERMEASE"/>
    <property type="match status" value="1"/>
</dbReference>
<evidence type="ECO:0000259" key="1">
    <source>
        <dbReference type="Pfam" id="PF02698"/>
    </source>
</evidence>
<organism evidence="2 3">
    <name type="scientific">Ammoniphilus oxalaticus</name>
    <dbReference type="NCBI Taxonomy" id="66863"/>
    <lineage>
        <taxon>Bacteria</taxon>
        <taxon>Bacillati</taxon>
        <taxon>Bacillota</taxon>
        <taxon>Bacilli</taxon>
        <taxon>Bacillales</taxon>
        <taxon>Paenibacillaceae</taxon>
        <taxon>Aneurinibacillus group</taxon>
        <taxon>Ammoniphilus</taxon>
    </lineage>
</organism>
<keyword evidence="3" id="KW-1185">Reference proteome</keyword>
<sequence length="179" mass="19948">MLFVVTLLISTEFNANEGESEAIDYAIILGAGLRGTIPSETLRTRLDTGLEFARRHPNVPIILSGGKGSGELITEAEAMANYLTERGLNKERLILETQSTTTRENIVFSKQLMNKSARDPLHVLIVTSDYHLFRAKKLAAEPGYQIYGQASESRIGLRINYTIRECFAVIQTFVLSKLK</sequence>
<dbReference type="Proteomes" id="UP000284219">
    <property type="component" value="Unassembled WGS sequence"/>
</dbReference>
<dbReference type="InterPro" id="IPR003848">
    <property type="entry name" value="DUF218"/>
</dbReference>
<name>A0A419SP04_9BACL</name>
<evidence type="ECO:0000313" key="2">
    <source>
        <dbReference type="EMBL" id="RKD26026.1"/>
    </source>
</evidence>
<dbReference type="CDD" id="cd06259">
    <property type="entry name" value="YdcF-like"/>
    <property type="match status" value="1"/>
</dbReference>
<dbReference type="InterPro" id="IPR014729">
    <property type="entry name" value="Rossmann-like_a/b/a_fold"/>
</dbReference>
<comment type="caution">
    <text evidence="2">The sequence shown here is derived from an EMBL/GenBank/DDBJ whole genome shotgun (WGS) entry which is preliminary data.</text>
</comment>
<dbReference type="Gene3D" id="3.40.50.620">
    <property type="entry name" value="HUPs"/>
    <property type="match status" value="1"/>
</dbReference>
<dbReference type="GO" id="GO:0043164">
    <property type="term" value="P:Gram-negative-bacterium-type cell wall biogenesis"/>
    <property type="evidence" value="ECO:0007669"/>
    <property type="project" value="TreeGrafter"/>
</dbReference>
<dbReference type="InterPro" id="IPR051599">
    <property type="entry name" value="Cell_Envelope_Assoc"/>
</dbReference>
<dbReference type="GO" id="GO:0005886">
    <property type="term" value="C:plasma membrane"/>
    <property type="evidence" value="ECO:0007669"/>
    <property type="project" value="TreeGrafter"/>
</dbReference>